<dbReference type="InterPro" id="IPR036388">
    <property type="entry name" value="WH-like_DNA-bd_sf"/>
</dbReference>
<dbReference type="InterPro" id="IPR001867">
    <property type="entry name" value="OmpR/PhoB-type_DNA-bd"/>
</dbReference>
<dbReference type="GeneID" id="97403828"/>
<dbReference type="SMART" id="SM00862">
    <property type="entry name" value="Trans_reg_C"/>
    <property type="match status" value="1"/>
</dbReference>
<dbReference type="STRING" id="85558.T45_08546"/>
<keyword evidence="1 2" id="KW-0238">DNA-binding</keyword>
<dbReference type="EMBL" id="AEJB01000604">
    <property type="protein sequence ID" value="ELP62551.1"/>
    <property type="molecule type" value="Genomic_DNA"/>
</dbReference>
<dbReference type="CDD" id="cd00383">
    <property type="entry name" value="trans_reg_C"/>
    <property type="match status" value="1"/>
</dbReference>
<dbReference type="GO" id="GO:0000160">
    <property type="term" value="P:phosphorelay signal transduction system"/>
    <property type="evidence" value="ECO:0007669"/>
    <property type="project" value="InterPro"/>
</dbReference>
<name>L7EV31_STRT8</name>
<dbReference type="Proteomes" id="UP000010931">
    <property type="component" value="Unassembled WGS sequence"/>
</dbReference>
<evidence type="ECO:0000313" key="4">
    <source>
        <dbReference type="EMBL" id="ELP62551.1"/>
    </source>
</evidence>
<dbReference type="AlphaFoldDB" id="L7EV31"/>
<feature type="domain" description="OmpR/PhoB-type" evidence="3">
    <location>
        <begin position="70"/>
        <end position="166"/>
    </location>
</feature>
<comment type="caution">
    <text evidence="4">The sequence shown here is derived from an EMBL/GenBank/DDBJ whole genome shotgun (WGS) entry which is preliminary data.</text>
</comment>
<evidence type="ECO:0000259" key="3">
    <source>
        <dbReference type="PROSITE" id="PS51755"/>
    </source>
</evidence>
<protein>
    <submittedName>
        <fullName evidence="4">Transcriptional regulatory protein, C-terminal domain protein</fullName>
    </submittedName>
</protein>
<evidence type="ECO:0000256" key="2">
    <source>
        <dbReference type="PROSITE-ProRule" id="PRU01091"/>
    </source>
</evidence>
<evidence type="ECO:0000313" key="5">
    <source>
        <dbReference type="Proteomes" id="UP000010931"/>
    </source>
</evidence>
<dbReference type="SUPFAM" id="SSF46894">
    <property type="entry name" value="C-terminal effector domain of the bipartite response regulators"/>
    <property type="match status" value="1"/>
</dbReference>
<proteinExistence type="predicted"/>
<organism evidence="4 5">
    <name type="scientific">Streptomyces turgidiscabies (strain Car8)</name>
    <dbReference type="NCBI Taxonomy" id="698760"/>
    <lineage>
        <taxon>Bacteria</taxon>
        <taxon>Bacillati</taxon>
        <taxon>Actinomycetota</taxon>
        <taxon>Actinomycetes</taxon>
        <taxon>Kitasatosporales</taxon>
        <taxon>Streptomycetaceae</taxon>
        <taxon>Streptomyces</taxon>
    </lineage>
</organism>
<dbReference type="PROSITE" id="PS51755">
    <property type="entry name" value="OMPR_PHOB"/>
    <property type="match status" value="1"/>
</dbReference>
<sequence length="174" mass="19037">MEDIMTPDVKIVRWPAESGKLEGFRMQGLPCLIVVARGARVPELAGAHEDWVRQPVEAWELKTRIASLHLKATSRSAAPVVDEDGLLRYGGAVLPLTVSEAAVLRGLVQRRPGMVSRAELAERLLSANRSASQNALDLHMMRLRRKVLSVGLAIETVRGRGFLLKTRSLADPSG</sequence>
<gene>
    <name evidence="4" type="ORF">STRTUCAR8_09869</name>
</gene>
<evidence type="ECO:0000256" key="1">
    <source>
        <dbReference type="ARBA" id="ARBA00023125"/>
    </source>
</evidence>
<dbReference type="Gene3D" id="1.10.10.10">
    <property type="entry name" value="Winged helix-like DNA-binding domain superfamily/Winged helix DNA-binding domain"/>
    <property type="match status" value="1"/>
</dbReference>
<accession>L7EV31</accession>
<dbReference type="GO" id="GO:0006355">
    <property type="term" value="P:regulation of DNA-templated transcription"/>
    <property type="evidence" value="ECO:0007669"/>
    <property type="project" value="InterPro"/>
</dbReference>
<dbReference type="RefSeq" id="WP_006382523.1">
    <property type="nucleotide sequence ID" value="NZ_AEJB01000604.1"/>
</dbReference>
<dbReference type="Pfam" id="PF00486">
    <property type="entry name" value="Trans_reg_C"/>
    <property type="match status" value="1"/>
</dbReference>
<feature type="DNA-binding region" description="OmpR/PhoB-type" evidence="2">
    <location>
        <begin position="70"/>
        <end position="166"/>
    </location>
</feature>
<dbReference type="PATRIC" id="fig|698760.3.peg.8521"/>
<reference evidence="4 5" key="1">
    <citation type="journal article" date="2011" name="Plasmid">
        <title>Streptomyces turgidiscabies Car8 contains a modular pathogenicity island that shares virulence genes with other actinobacterial plant pathogens.</title>
        <authorList>
            <person name="Huguet-Tapia J.C."/>
            <person name="Badger J.H."/>
            <person name="Loria R."/>
            <person name="Pettis G.S."/>
        </authorList>
    </citation>
    <scope>NUCLEOTIDE SEQUENCE [LARGE SCALE GENOMIC DNA]</scope>
    <source>
        <strain evidence="4 5">Car8</strain>
    </source>
</reference>
<dbReference type="InterPro" id="IPR016032">
    <property type="entry name" value="Sig_transdc_resp-reg_C-effctor"/>
</dbReference>
<keyword evidence="5" id="KW-1185">Reference proteome</keyword>
<dbReference type="GO" id="GO:0003677">
    <property type="term" value="F:DNA binding"/>
    <property type="evidence" value="ECO:0007669"/>
    <property type="project" value="UniProtKB-UniRule"/>
</dbReference>